<feature type="compositionally biased region" description="Basic and acidic residues" evidence="8">
    <location>
        <begin position="13"/>
        <end position="31"/>
    </location>
</feature>
<reference evidence="9" key="1">
    <citation type="submission" date="2022-10" db="EMBL/GenBank/DDBJ databases">
        <title>Whole-Genome Sequencing of Brachybacterium huguangmaarense BRM-3, Isolated from Betula schmidtii.</title>
        <authorList>
            <person name="Haam D."/>
        </authorList>
    </citation>
    <scope>NUCLEOTIDE SEQUENCE</scope>
    <source>
        <strain evidence="9">BRM-3</strain>
    </source>
</reference>
<feature type="transmembrane region" description="Helical" evidence="7">
    <location>
        <begin position="48"/>
        <end position="72"/>
    </location>
</feature>
<gene>
    <name evidence="7 9" type="primary">mltG</name>
    <name evidence="9" type="ORF">BRM3_11790</name>
</gene>
<dbReference type="NCBIfam" id="TIGR00247">
    <property type="entry name" value="endolytic transglycosylase MltG"/>
    <property type="match status" value="1"/>
</dbReference>
<keyword evidence="3 7" id="KW-1133">Transmembrane helix</keyword>
<evidence type="ECO:0000313" key="9">
    <source>
        <dbReference type="EMBL" id="UYG16285.1"/>
    </source>
</evidence>
<evidence type="ECO:0000256" key="1">
    <source>
        <dbReference type="ARBA" id="ARBA00022475"/>
    </source>
</evidence>
<keyword evidence="4 7" id="KW-0472">Membrane</keyword>
<evidence type="ECO:0000256" key="3">
    <source>
        <dbReference type="ARBA" id="ARBA00022989"/>
    </source>
</evidence>
<dbReference type="Gene3D" id="3.30.1490.480">
    <property type="entry name" value="Endolytic murein transglycosylase"/>
    <property type="match status" value="1"/>
</dbReference>
<dbReference type="RefSeq" id="WP_263593498.1">
    <property type="nucleotide sequence ID" value="NZ_CP107020.1"/>
</dbReference>
<dbReference type="EMBL" id="CP107020">
    <property type="protein sequence ID" value="UYG16285.1"/>
    <property type="molecule type" value="Genomic_DNA"/>
</dbReference>
<comment type="catalytic activity">
    <reaction evidence="7">
        <text>a peptidoglycan chain = a peptidoglycan chain with N-acetyl-1,6-anhydromuramyl-[peptide] at the reducing end + a peptidoglycan chain with N-acetylglucosamine at the non-reducing end.</text>
        <dbReference type="EC" id="4.2.2.29"/>
    </reaction>
</comment>
<dbReference type="PANTHER" id="PTHR30518:SF2">
    <property type="entry name" value="ENDOLYTIC MUREIN TRANSGLYCOSYLASE"/>
    <property type="match status" value="1"/>
</dbReference>
<feature type="region of interest" description="Disordered" evidence="8">
    <location>
        <begin position="1"/>
        <end position="43"/>
    </location>
</feature>
<dbReference type="EC" id="4.2.2.29" evidence="7"/>
<evidence type="ECO:0000256" key="5">
    <source>
        <dbReference type="ARBA" id="ARBA00023239"/>
    </source>
</evidence>
<accession>A0ABY6FZE3</accession>
<dbReference type="Pfam" id="PF02618">
    <property type="entry name" value="YceG"/>
    <property type="match status" value="1"/>
</dbReference>
<keyword evidence="10" id="KW-1185">Reference proteome</keyword>
<feature type="site" description="Important for catalytic activity" evidence="7">
    <location>
        <position position="270"/>
    </location>
</feature>
<evidence type="ECO:0000256" key="7">
    <source>
        <dbReference type="HAMAP-Rule" id="MF_02065"/>
    </source>
</evidence>
<proteinExistence type="inferred from homology"/>
<evidence type="ECO:0000313" key="10">
    <source>
        <dbReference type="Proteomes" id="UP001164305"/>
    </source>
</evidence>
<keyword evidence="2 7" id="KW-0812">Transmembrane</keyword>
<evidence type="ECO:0000256" key="6">
    <source>
        <dbReference type="ARBA" id="ARBA00023316"/>
    </source>
</evidence>
<dbReference type="CDD" id="cd08010">
    <property type="entry name" value="MltG_like"/>
    <property type="match status" value="1"/>
</dbReference>
<evidence type="ECO:0000256" key="2">
    <source>
        <dbReference type="ARBA" id="ARBA00022692"/>
    </source>
</evidence>
<name>A0ABY6FZE3_9MICO</name>
<comment type="function">
    <text evidence="7">Functions as a peptidoglycan terminase that cleaves nascent peptidoglycan strands endolytically to terminate their elongation.</text>
</comment>
<dbReference type="PANTHER" id="PTHR30518">
    <property type="entry name" value="ENDOLYTIC MUREIN TRANSGLYCOSYLASE"/>
    <property type="match status" value="1"/>
</dbReference>
<comment type="similarity">
    <text evidence="7">Belongs to the transglycosylase MltG family.</text>
</comment>
<keyword evidence="1 7" id="KW-1003">Cell membrane</keyword>
<comment type="subcellular location">
    <subcellularLocation>
        <location evidence="7">Cell membrane</location>
        <topology evidence="7">Single-pass membrane protein</topology>
    </subcellularLocation>
</comment>
<keyword evidence="6 7" id="KW-0961">Cell wall biogenesis/degradation</keyword>
<dbReference type="InterPro" id="IPR003770">
    <property type="entry name" value="MLTG-like"/>
</dbReference>
<dbReference type="HAMAP" id="MF_02065">
    <property type="entry name" value="MltG"/>
    <property type="match status" value="1"/>
</dbReference>
<evidence type="ECO:0000256" key="8">
    <source>
        <dbReference type="SAM" id="MobiDB-lite"/>
    </source>
</evidence>
<evidence type="ECO:0000256" key="4">
    <source>
        <dbReference type="ARBA" id="ARBA00023136"/>
    </source>
</evidence>
<sequence length="398" mass="42555">MTNDDESLLDELAGAHDGDHHDEHDQHEDGHAAPARGRRRGDRHRSPLRAILPVLLVVVVLLGAGIGGVYGYRWVTGNVSVQKEETDYPGPGTGEATIVVHDGDSGGDIAKSLVEADVIKSTGPFTTQFANSPDASSISPGTYRLKKQMSSSDALKLLLDPSSRAGTRVTIPEGMRMSAMFEKLSSSTGIPVADFEAAIKDYTALGVPANPANSPEGYFWPGTYDVPEDATAADVLTMMAGRMQDELAKRGVKPEDEHRVLTLASIAEKEARSSDDYGKVVRTIDNRLAGVGEAGGNPMRLQLDSTVAYASGKNTISTTPEERASDSPYNTYVHDGLPIGPISNPGGATIDAALNPPDGPWLYWVTVNTDTGETKFAATKTEHDANVREWQEWAKTKG</sequence>
<dbReference type="Proteomes" id="UP001164305">
    <property type="component" value="Chromosome"/>
</dbReference>
<protein>
    <recommendedName>
        <fullName evidence="7">Endolytic murein transglycosylase</fullName>
        <ecNumber evidence="7">4.2.2.29</ecNumber>
    </recommendedName>
    <alternativeName>
        <fullName evidence="7">Peptidoglycan lytic transglycosylase</fullName>
    </alternativeName>
    <alternativeName>
        <fullName evidence="7">Peptidoglycan polymerization terminase</fullName>
    </alternativeName>
</protein>
<keyword evidence="5 7" id="KW-0456">Lyase</keyword>
<organism evidence="9 10">
    <name type="scientific">Brachybacterium huguangmaarense</name>
    <dbReference type="NCBI Taxonomy" id="1652028"/>
    <lineage>
        <taxon>Bacteria</taxon>
        <taxon>Bacillati</taxon>
        <taxon>Actinomycetota</taxon>
        <taxon>Actinomycetes</taxon>
        <taxon>Micrococcales</taxon>
        <taxon>Dermabacteraceae</taxon>
        <taxon>Brachybacterium</taxon>
    </lineage>
</organism>